<feature type="non-terminal residue" evidence="1">
    <location>
        <position position="148"/>
    </location>
</feature>
<accession>X0YM41</accession>
<proteinExistence type="predicted"/>
<comment type="caution">
    <text evidence="1">The sequence shown here is derived from an EMBL/GenBank/DDBJ whole genome shotgun (WGS) entry which is preliminary data.</text>
</comment>
<name>X0YM41_9ZZZZ</name>
<dbReference type="EMBL" id="BARS01057218">
    <property type="protein sequence ID" value="GAG49563.1"/>
    <property type="molecule type" value="Genomic_DNA"/>
</dbReference>
<organism evidence="1">
    <name type="scientific">marine sediment metagenome</name>
    <dbReference type="NCBI Taxonomy" id="412755"/>
    <lineage>
        <taxon>unclassified sequences</taxon>
        <taxon>metagenomes</taxon>
        <taxon>ecological metagenomes</taxon>
    </lineage>
</organism>
<evidence type="ECO:0000313" key="1">
    <source>
        <dbReference type="EMBL" id="GAG49563.1"/>
    </source>
</evidence>
<reference evidence="1" key="1">
    <citation type="journal article" date="2014" name="Front. Microbiol.">
        <title>High frequency of phylogenetically diverse reductive dehalogenase-homologous genes in deep subseafloor sedimentary metagenomes.</title>
        <authorList>
            <person name="Kawai M."/>
            <person name="Futagami T."/>
            <person name="Toyoda A."/>
            <person name="Takaki Y."/>
            <person name="Nishi S."/>
            <person name="Hori S."/>
            <person name="Arai W."/>
            <person name="Tsubouchi T."/>
            <person name="Morono Y."/>
            <person name="Uchiyama I."/>
            <person name="Ito T."/>
            <person name="Fujiyama A."/>
            <person name="Inagaki F."/>
            <person name="Takami H."/>
        </authorList>
    </citation>
    <scope>NUCLEOTIDE SEQUENCE</scope>
    <source>
        <strain evidence="1">Expedition CK06-06</strain>
    </source>
</reference>
<dbReference type="AlphaFoldDB" id="X0YM41"/>
<gene>
    <name evidence="1" type="ORF">S01H1_83980</name>
</gene>
<sequence length="148" mass="17205">TALNQAYTREGHNNRAFIQGLAGGPMETVPWAVYNAVGDVYPLLERQDRFRALRQVLRCLDQNNTQHVQDTHTRGIREPLLLTDIAIVRPVYWPGLDEGLYKMKQFSSFEELKENLIDENGMFRKERVESDFVMGWTLLCSAWSKWSE</sequence>
<feature type="non-terminal residue" evidence="1">
    <location>
        <position position="1"/>
    </location>
</feature>
<protein>
    <submittedName>
        <fullName evidence="1">Uncharacterized protein</fullName>
    </submittedName>
</protein>